<dbReference type="GO" id="GO:0004674">
    <property type="term" value="F:protein serine/threonine kinase activity"/>
    <property type="evidence" value="ECO:0007669"/>
    <property type="project" value="TreeGrafter"/>
</dbReference>
<dbReference type="EMBL" id="KN833307">
    <property type="protein sequence ID" value="KIM71468.1"/>
    <property type="molecule type" value="Genomic_DNA"/>
</dbReference>
<dbReference type="OrthoDB" id="4062651at2759"/>
<feature type="domain" description="Protein kinase" evidence="1">
    <location>
        <begin position="1"/>
        <end position="284"/>
    </location>
</feature>
<dbReference type="Proteomes" id="UP000054166">
    <property type="component" value="Unassembled WGS sequence"/>
</dbReference>
<dbReference type="InterPro" id="IPR051681">
    <property type="entry name" value="Ser/Thr_Kinases-Pseudokinases"/>
</dbReference>
<reference evidence="2 3" key="1">
    <citation type="submission" date="2014-04" db="EMBL/GenBank/DDBJ databases">
        <authorList>
            <consortium name="DOE Joint Genome Institute"/>
            <person name="Kuo A."/>
            <person name="Tarkka M."/>
            <person name="Buscot F."/>
            <person name="Kohler A."/>
            <person name="Nagy L.G."/>
            <person name="Floudas D."/>
            <person name="Copeland A."/>
            <person name="Barry K.W."/>
            <person name="Cichocki N."/>
            <person name="Veneault-Fourrey C."/>
            <person name="LaButti K."/>
            <person name="Lindquist E.A."/>
            <person name="Lipzen A."/>
            <person name="Lundell T."/>
            <person name="Morin E."/>
            <person name="Murat C."/>
            <person name="Sun H."/>
            <person name="Tunlid A."/>
            <person name="Henrissat B."/>
            <person name="Grigoriev I.V."/>
            <person name="Hibbett D.S."/>
            <person name="Martin F."/>
            <person name="Nordberg H.P."/>
            <person name="Cantor M.N."/>
            <person name="Hua S.X."/>
        </authorList>
    </citation>
    <scope>NUCLEOTIDE SEQUENCE [LARGE SCALE GENOMIC DNA]</scope>
    <source>
        <strain evidence="2 3">F 1598</strain>
    </source>
</reference>
<dbReference type="Pfam" id="PF07714">
    <property type="entry name" value="PK_Tyr_Ser-Thr"/>
    <property type="match status" value="1"/>
</dbReference>
<dbReference type="InterPro" id="IPR011009">
    <property type="entry name" value="Kinase-like_dom_sf"/>
</dbReference>
<dbReference type="GO" id="GO:0005524">
    <property type="term" value="F:ATP binding"/>
    <property type="evidence" value="ECO:0007669"/>
    <property type="project" value="InterPro"/>
</dbReference>
<proteinExistence type="predicted"/>
<dbReference type="STRING" id="765440.A0A0C3ACG0"/>
<dbReference type="AlphaFoldDB" id="A0A0C3ACG0"/>
<dbReference type="PROSITE" id="PS50011">
    <property type="entry name" value="PROTEIN_KINASE_DOM"/>
    <property type="match status" value="1"/>
</dbReference>
<dbReference type="PANTHER" id="PTHR44329">
    <property type="entry name" value="SERINE/THREONINE-PROTEIN KINASE TNNI3K-RELATED"/>
    <property type="match status" value="1"/>
</dbReference>
<dbReference type="Gene3D" id="1.10.510.10">
    <property type="entry name" value="Transferase(Phosphotransferase) domain 1"/>
    <property type="match status" value="1"/>
</dbReference>
<protein>
    <recommendedName>
        <fullName evidence="1">Protein kinase domain-containing protein</fullName>
    </recommendedName>
</protein>
<name>A0A0C3ACG0_PILCF</name>
<dbReference type="InterPro" id="IPR000719">
    <property type="entry name" value="Prot_kinase_dom"/>
</dbReference>
<organism evidence="2 3">
    <name type="scientific">Piloderma croceum (strain F 1598)</name>
    <dbReference type="NCBI Taxonomy" id="765440"/>
    <lineage>
        <taxon>Eukaryota</taxon>
        <taxon>Fungi</taxon>
        <taxon>Dikarya</taxon>
        <taxon>Basidiomycota</taxon>
        <taxon>Agaricomycotina</taxon>
        <taxon>Agaricomycetes</taxon>
        <taxon>Agaricomycetidae</taxon>
        <taxon>Atheliales</taxon>
        <taxon>Atheliaceae</taxon>
        <taxon>Piloderma</taxon>
    </lineage>
</organism>
<dbReference type="PIRSF" id="PIRSF000654">
    <property type="entry name" value="Integrin-linked_kinase"/>
    <property type="match status" value="1"/>
</dbReference>
<sequence>MPSLFNLTGLVEKEKRYCFAHRVNADIWEGKYRGMLVVVKELRCLPVDSSVQQRLVREIEAWTAVNHPNITPFFGICFDFNSPGVPSLIVPYYRHGNILNYTKQNPNVNKLSLITQVADALSHLHSQSIIHGNVSGANVLVNDNLEASLTDFGISRILQRASRFTAFDMRVSFEEITTPTTLREWRWKARELMMPSGEHKRYISGEAVDVWAFAMTVIEIFTGRIPFWYIRSDTKVIYTVMTGGRPERSHYSQINSNIWETLERCWDQDADYRPSMEQVMQIFMSISS</sequence>
<dbReference type="HOGENOM" id="CLU_000288_7_18_1"/>
<dbReference type="SUPFAM" id="SSF56112">
    <property type="entry name" value="Protein kinase-like (PK-like)"/>
    <property type="match status" value="1"/>
</dbReference>
<dbReference type="InParanoid" id="A0A0C3ACG0"/>
<keyword evidence="3" id="KW-1185">Reference proteome</keyword>
<reference evidence="3" key="2">
    <citation type="submission" date="2015-01" db="EMBL/GenBank/DDBJ databases">
        <title>Evolutionary Origins and Diversification of the Mycorrhizal Mutualists.</title>
        <authorList>
            <consortium name="DOE Joint Genome Institute"/>
            <consortium name="Mycorrhizal Genomics Consortium"/>
            <person name="Kohler A."/>
            <person name="Kuo A."/>
            <person name="Nagy L.G."/>
            <person name="Floudas D."/>
            <person name="Copeland A."/>
            <person name="Barry K.W."/>
            <person name="Cichocki N."/>
            <person name="Veneault-Fourrey C."/>
            <person name="LaButti K."/>
            <person name="Lindquist E.A."/>
            <person name="Lipzen A."/>
            <person name="Lundell T."/>
            <person name="Morin E."/>
            <person name="Murat C."/>
            <person name="Riley R."/>
            <person name="Ohm R."/>
            <person name="Sun H."/>
            <person name="Tunlid A."/>
            <person name="Henrissat B."/>
            <person name="Grigoriev I.V."/>
            <person name="Hibbett D.S."/>
            <person name="Martin F."/>
        </authorList>
    </citation>
    <scope>NUCLEOTIDE SEQUENCE [LARGE SCALE GENOMIC DNA]</scope>
    <source>
        <strain evidence="3">F 1598</strain>
    </source>
</reference>
<evidence type="ECO:0000313" key="2">
    <source>
        <dbReference type="EMBL" id="KIM71468.1"/>
    </source>
</evidence>
<dbReference type="InterPro" id="IPR001245">
    <property type="entry name" value="Ser-Thr/Tyr_kinase_cat_dom"/>
</dbReference>
<evidence type="ECO:0000313" key="3">
    <source>
        <dbReference type="Proteomes" id="UP000054166"/>
    </source>
</evidence>
<evidence type="ECO:0000259" key="1">
    <source>
        <dbReference type="PROSITE" id="PS50011"/>
    </source>
</evidence>
<accession>A0A0C3ACG0</accession>
<gene>
    <name evidence="2" type="ORF">PILCRDRAFT_830315</name>
</gene>